<dbReference type="Proteomes" id="UP000633035">
    <property type="component" value="Unassembled WGS sequence"/>
</dbReference>
<dbReference type="SUPFAM" id="SSF49785">
    <property type="entry name" value="Galactose-binding domain-like"/>
    <property type="match status" value="1"/>
</dbReference>
<dbReference type="Pfam" id="PF25023">
    <property type="entry name" value="TEN_YD-shell"/>
    <property type="match status" value="1"/>
</dbReference>
<dbReference type="Gene3D" id="3.90.930.1">
    <property type="match status" value="1"/>
</dbReference>
<dbReference type="InterPro" id="IPR037178">
    <property type="entry name" value="ColicinD_C_sf"/>
</dbReference>
<evidence type="ECO:0000313" key="6">
    <source>
        <dbReference type="Proteomes" id="UP000633035"/>
    </source>
</evidence>
<reference evidence="5 6" key="1">
    <citation type="submission" date="2021-01" db="EMBL/GenBank/DDBJ databases">
        <title>Listeria ivanovii strains from Norway.</title>
        <authorList>
            <person name="Fagerlund A."/>
        </authorList>
    </citation>
    <scope>NUCLEOTIDE SEQUENCE [LARGE SCALE GENOMIC DNA]</scope>
    <source>
        <strain evidence="5 6">MF6989</strain>
    </source>
</reference>
<dbReference type="Pfam" id="PF20148">
    <property type="entry name" value="DUF6531"/>
    <property type="match status" value="1"/>
</dbReference>
<dbReference type="InterPro" id="IPR056823">
    <property type="entry name" value="TEN-like_YD-shell"/>
</dbReference>
<keyword evidence="6" id="KW-1185">Reference proteome</keyword>
<feature type="domain" description="Fibronectin type-III" evidence="4">
    <location>
        <begin position="602"/>
        <end position="719"/>
    </location>
</feature>
<dbReference type="Gene3D" id="2.60.40.10">
    <property type="entry name" value="Immunoglobulins"/>
    <property type="match status" value="1"/>
</dbReference>
<dbReference type="PANTHER" id="PTHR32305">
    <property type="match status" value="1"/>
</dbReference>
<proteinExistence type="predicted"/>
<gene>
    <name evidence="5" type="ORF">JI642_07740</name>
</gene>
<evidence type="ECO:0000256" key="1">
    <source>
        <dbReference type="ARBA" id="ARBA00022737"/>
    </source>
</evidence>
<dbReference type="NCBIfam" id="NF033679">
    <property type="entry name" value="DNRLRE_dom"/>
    <property type="match status" value="1"/>
</dbReference>
<protein>
    <submittedName>
        <fullName evidence="5">DNRLRE domain-containing protein</fullName>
    </submittedName>
</protein>
<comment type="caution">
    <text evidence="5">The sequence shown here is derived from an EMBL/GenBank/DDBJ whole genome shotgun (WGS) entry which is preliminary data.</text>
</comment>
<dbReference type="NCBIfam" id="TIGR01643">
    <property type="entry name" value="YD_repeat_2x"/>
    <property type="match status" value="7"/>
</dbReference>
<accession>A0ABS1G547</accession>
<dbReference type="InterPro" id="IPR038233">
    <property type="entry name" value="Colicin_D/E5_nuclease"/>
</dbReference>
<dbReference type="Pfam" id="PF11429">
    <property type="entry name" value="Colicin_D"/>
    <property type="match status" value="1"/>
</dbReference>
<dbReference type="PANTHER" id="PTHR32305:SF17">
    <property type="entry name" value="TRNA NUCLEASE WAPA"/>
    <property type="match status" value="1"/>
</dbReference>
<keyword evidence="1" id="KW-0677">Repeat</keyword>
<dbReference type="InterPro" id="IPR013783">
    <property type="entry name" value="Ig-like_fold"/>
</dbReference>
<dbReference type="Gene3D" id="2.60.120.260">
    <property type="entry name" value="Galactose-binding domain-like"/>
    <property type="match status" value="2"/>
</dbReference>
<dbReference type="InterPro" id="IPR050708">
    <property type="entry name" value="T6SS_VgrG/RHS"/>
</dbReference>
<dbReference type="SUPFAM" id="SSF102824">
    <property type="entry name" value="Colicin D/E5 nuclease domain"/>
    <property type="match status" value="1"/>
</dbReference>
<feature type="domain" description="Fibronectin type-III" evidence="4">
    <location>
        <begin position="464"/>
        <end position="587"/>
    </location>
</feature>
<dbReference type="Gene3D" id="3.10.450.200">
    <property type="match status" value="1"/>
</dbReference>
<organism evidence="5 6">
    <name type="scientific">Listeria ivanovii subsp. londoniensis</name>
    <dbReference type="NCBI Taxonomy" id="202752"/>
    <lineage>
        <taxon>Bacteria</taxon>
        <taxon>Bacillati</taxon>
        <taxon>Bacillota</taxon>
        <taxon>Bacilli</taxon>
        <taxon>Bacillales</taxon>
        <taxon>Listeriaceae</taxon>
        <taxon>Listeria</taxon>
    </lineage>
</organism>
<sequence>MKRWVKTKKLLLSMTASVMILSLLPAYVPLAEETATGVEAPTKTSEESVPTEVKEERTENEIVYDNHDGSFTKQIFADPINMEVDGDMARIDANVEKETESGMIVPKQTPLDLGFLEQMENGAYQKLTKAGAEVTFRLKGARQGETEQAVTDQPATYQENEVTYKEVFPKTDLRHLTFPQSVKEDLVLQEPNQIDTYVYQVETKLDVKKAENGDVIFENKAGDTLYTLPKPVMTDSNVGEETGEAALSEEVSFEVKSLTKTVYELQLKVDTEWLNDAERVYPVYIDPSVRLDEVYNANVNSANPTSTNIGSKLWDSGQNAYTLKLGKWDNSTGNNAAFLKMDTSTLNKATISKATLKVYNIWHMSPTLKNDLWYYEAKANWSPWQVTWNTVPGVTRLGSVNVGRGEWANLDVTNTVQAWASGARANYGFRLGTNSEQTYWKKLVASENNKNYPYLEVNYTYTQPEKPTVNTTSNGIGTGTGSMDLSWKAVPGATSYNIVISNGYNYEYFNTGSTATTWSTKGKKIFPTATEIANGEFEFHHDGKGAEFALDPREQYENAFQAGSTFGLRNLTRYLVRVQAVYHGGESPTSDLVFAYMPIEKPKPPVAKAYANLAHKETGYVELNWEKSPMADGYKVLVFNGKAYEQYDVGTATKWTTQNKGIWPTKEEIAEGKFALHQDGNGAELAKDPSPVYTNSGGNYKERQNYWFRVIAYQKAGNNATSVQSEPATPTIPEAVNKQLGMVDYWTSVPVRGGEVNATNGNFLFHETDFELDGRGPSINVNRTFNSQDEATGIFGKGWTSTLEEKLVEEANGDIVWIESDKKVHRFTKKGDKYEAPPGIYSEITKNTNGYLKIEEDKAETRFLLDGRLASEKDTKGNQLTYNYTDGKLSSLRDASGRTITLTYDSDLVTKLVGPDNRTITYTYNDKQELTASSTARGKMYRYGYTDGLLTSIYDPKHTEEKPYETKFAYEEEKLTEITDPVGKKTTLSYDKDGQQTTLTNEKKKQTIYEYNDAGNPKKEIVDADGLKLTTTYTYESNNLTKEVNPKGQAETYTYDADGNVTQMTDAYGTESYTYNNNNDVTSATDTEGRETTIAYDGTDAVSETIATESQVSSVTQYDGYGNPIRGSGELASGGNLVQNSGFENGTSLSNWRLVQWSAKGSMTVDTTQSAPGALGGTGSVKITSEALTTDKGYSAAIQSVDVEPETTYTLSAWTKTSGMTNADGILIGRLQDANAKDITDGSVWQSNRPTSIKNNGNWVKRQLTFKTTKNTRQVLLYLDNEQPAPHKGKGTVWYDNIQFEKGSVASSYNPVVNSSVENHNGTLPTGWMRTGNTALTQAKVVDNESFSGDSSVYFERKATSEAYTHIVQDVPVNQKVAKALTLTALSKSEDVKSGGSTIAMSNDYSIWGTITYQDGTTSSVQGQFPLGTNDWNRSAVVIKPTKPIKMIKAYTMFRNGLTGKAWFDDIRVMEGEVLTKDEYDAAGNYVAASYDEEGRKISFTYDNYGNTTSETDEKGNKKTLTYDADNALIDTKLANGTSVAYKYDDNGNTTEKNVTASGKTQKNSYEYDVDNKITSFTDALNRTIKYEYDAAGNETKAIMPNGRVTESTYDSADRMNGIKWNDEPAFKFQYDPNGNQTKVTDEINGLVTDKTYDDANRITKVAERSGAISYTYKDKPTADNKGKTDKVGEVAISHGSYTAKTSYTYNDLDQNTRVNDGSKNAYFEFDEFGNVNVYTAGNGSAANYTYDSTQKVTNVAIGSANGTPILDESYTYDAASNRTSIDNKQDGKTTYEYDAVNQLTKETLPNGTVKSYTYDGFGNRTQVAISGNETKTIAASYNDGNQLVSWNGEALTYDTNGNRTSDGKFTYTWDTGDRLINITKKDESKPFTIYTYDDDNRRLSKTVNGVTTNYHYDGDSIDVLYETDGEGQVVRQYVYSSSGSRLAMKTNGKTLYYHYNAHGDVVALTDEASKVVAEYAYDAWGNVLKSEATTAEAKTNPYGYAGYTYDKEIGQYYLMARYYDPEQGVFTAIDPHSGDEENPQTMNGYNYVNNNPTMFVDLNGEFAVGIVVQILKWGSRYIIKGGKWVLKGGKWVFKKGKKFYKKVTLPKPKYTKRQLQKKWKHAGDFGVKANYSAKNAHLFESALKKHIKGATEILDTVYRGRQKVTVYIKSGKGVIVDKKGNFISGWKMTAAQLKNFRKNGTRIK</sequence>
<feature type="region of interest" description="Disordered" evidence="2">
    <location>
        <begin position="36"/>
        <end position="58"/>
    </location>
</feature>
<dbReference type="EMBL" id="JAENOF010000008">
    <property type="protein sequence ID" value="MBK1961996.1"/>
    <property type="molecule type" value="Genomic_DNA"/>
</dbReference>
<dbReference type="Gene3D" id="2.180.10.10">
    <property type="entry name" value="RHS repeat-associated core"/>
    <property type="match status" value="3"/>
</dbReference>
<dbReference type="SMART" id="SM00060">
    <property type="entry name" value="FN3"/>
    <property type="match status" value="2"/>
</dbReference>
<dbReference type="NCBIfam" id="TIGR03696">
    <property type="entry name" value="Rhs_assc_core"/>
    <property type="match status" value="1"/>
</dbReference>
<dbReference type="InterPro" id="IPR031325">
    <property type="entry name" value="RHS_repeat"/>
</dbReference>
<dbReference type="InterPro" id="IPR006530">
    <property type="entry name" value="YD"/>
</dbReference>
<dbReference type="InterPro" id="IPR036116">
    <property type="entry name" value="FN3_sf"/>
</dbReference>
<dbReference type="InterPro" id="IPR022385">
    <property type="entry name" value="Rhs_assc_core"/>
</dbReference>
<dbReference type="SUPFAM" id="SSF49265">
    <property type="entry name" value="Fibronectin type III"/>
    <property type="match status" value="1"/>
</dbReference>
<evidence type="ECO:0000313" key="5">
    <source>
        <dbReference type="EMBL" id="MBK1961996.1"/>
    </source>
</evidence>
<dbReference type="RefSeq" id="WP_077916258.1">
    <property type="nucleotide sequence ID" value="NZ_CP009575.1"/>
</dbReference>
<feature type="chain" id="PRO_5046227261" evidence="3">
    <location>
        <begin position="32"/>
        <end position="2205"/>
    </location>
</feature>
<evidence type="ECO:0000259" key="4">
    <source>
        <dbReference type="SMART" id="SM00060"/>
    </source>
</evidence>
<dbReference type="InterPro" id="IPR024440">
    <property type="entry name" value="ColicinD_C"/>
</dbReference>
<dbReference type="InterPro" id="IPR045351">
    <property type="entry name" value="DUF6531"/>
</dbReference>
<dbReference type="InterPro" id="IPR008979">
    <property type="entry name" value="Galactose-bd-like_sf"/>
</dbReference>
<evidence type="ECO:0000256" key="3">
    <source>
        <dbReference type="SAM" id="SignalP"/>
    </source>
</evidence>
<name>A0ABS1G547_LISIV</name>
<dbReference type="Pfam" id="PF05593">
    <property type="entry name" value="RHS_repeat"/>
    <property type="match status" value="4"/>
</dbReference>
<keyword evidence="3" id="KW-0732">Signal</keyword>
<feature type="signal peptide" evidence="3">
    <location>
        <begin position="1"/>
        <end position="31"/>
    </location>
</feature>
<dbReference type="InterPro" id="IPR003961">
    <property type="entry name" value="FN3_dom"/>
</dbReference>
<evidence type="ECO:0000256" key="2">
    <source>
        <dbReference type="SAM" id="MobiDB-lite"/>
    </source>
</evidence>